<feature type="repeat" description="WD" evidence="3">
    <location>
        <begin position="609"/>
        <end position="650"/>
    </location>
</feature>
<feature type="repeat" description="WD" evidence="3">
    <location>
        <begin position="903"/>
        <end position="936"/>
    </location>
</feature>
<dbReference type="Gene3D" id="2.130.10.10">
    <property type="entry name" value="YVTN repeat-like/Quinoprotein amine dehydrogenase"/>
    <property type="match status" value="6"/>
</dbReference>
<feature type="repeat" description="WD" evidence="3">
    <location>
        <begin position="1071"/>
        <end position="1112"/>
    </location>
</feature>
<feature type="domain" description="vWA-MoxR associated protein N-terminal HTH" evidence="4">
    <location>
        <begin position="1"/>
        <end position="84"/>
    </location>
</feature>
<dbReference type="PRINTS" id="PR00320">
    <property type="entry name" value="GPROTEINBRPT"/>
</dbReference>
<reference evidence="5 6" key="1">
    <citation type="submission" date="2018-06" db="EMBL/GenBank/DDBJ databases">
        <title>Comparative genomics of Brasilonema spp. strains.</title>
        <authorList>
            <person name="Alvarenga D.O."/>
            <person name="Fiore M.F."/>
            <person name="Varani A.M."/>
        </authorList>
    </citation>
    <scope>NUCLEOTIDE SEQUENCE [LARGE SCALE GENOMIC DNA]</scope>
    <source>
        <strain evidence="5 6">CENA114</strain>
    </source>
</reference>
<evidence type="ECO:0000313" key="6">
    <source>
        <dbReference type="Proteomes" id="UP000503129"/>
    </source>
</evidence>
<dbReference type="InterPro" id="IPR058651">
    <property type="entry name" value="HTH_VMAP-M9"/>
</dbReference>
<dbReference type="PANTHER" id="PTHR19848:SF8">
    <property type="entry name" value="F-BOX AND WD REPEAT DOMAIN CONTAINING 7"/>
    <property type="match status" value="1"/>
</dbReference>
<name>A0A856MF93_9CYAN</name>
<feature type="repeat" description="WD" evidence="3">
    <location>
        <begin position="1029"/>
        <end position="1070"/>
    </location>
</feature>
<dbReference type="Pfam" id="PF00400">
    <property type="entry name" value="WD40"/>
    <property type="match status" value="8"/>
</dbReference>
<dbReference type="InterPro" id="IPR019775">
    <property type="entry name" value="WD40_repeat_CS"/>
</dbReference>
<feature type="repeat" description="WD" evidence="3">
    <location>
        <begin position="819"/>
        <end position="860"/>
    </location>
</feature>
<dbReference type="AlphaFoldDB" id="A0A856MF93"/>
<dbReference type="InterPro" id="IPR027417">
    <property type="entry name" value="P-loop_NTPase"/>
</dbReference>
<dbReference type="InterPro" id="IPR020472">
    <property type="entry name" value="WD40_PAC1"/>
</dbReference>
<evidence type="ECO:0000259" key="4">
    <source>
        <dbReference type="Pfam" id="PF26355"/>
    </source>
</evidence>
<evidence type="ECO:0000256" key="2">
    <source>
        <dbReference type="ARBA" id="ARBA00022737"/>
    </source>
</evidence>
<feature type="repeat" description="WD" evidence="3">
    <location>
        <begin position="945"/>
        <end position="986"/>
    </location>
</feature>
<feature type="repeat" description="WD" evidence="3">
    <location>
        <begin position="1113"/>
        <end position="1154"/>
    </location>
</feature>
<dbReference type="Proteomes" id="UP000503129">
    <property type="component" value="Chromosome"/>
</dbReference>
<proteinExistence type="predicted"/>
<feature type="repeat" description="WD" evidence="3">
    <location>
        <begin position="861"/>
        <end position="902"/>
    </location>
</feature>
<dbReference type="PROSITE" id="PS00678">
    <property type="entry name" value="WD_REPEATS_1"/>
    <property type="match status" value="8"/>
</dbReference>
<feature type="repeat" description="WD" evidence="3">
    <location>
        <begin position="735"/>
        <end position="776"/>
    </location>
</feature>
<organism evidence="5 6">
    <name type="scientific">Brasilonema sennae CENA114</name>
    <dbReference type="NCBI Taxonomy" id="415709"/>
    <lineage>
        <taxon>Bacteria</taxon>
        <taxon>Bacillati</taxon>
        <taxon>Cyanobacteriota</taxon>
        <taxon>Cyanophyceae</taxon>
        <taxon>Nostocales</taxon>
        <taxon>Scytonemataceae</taxon>
        <taxon>Brasilonema</taxon>
        <taxon>Bromeliae group (in: Brasilonema)</taxon>
    </lineage>
</organism>
<dbReference type="CDD" id="cd00200">
    <property type="entry name" value="WD40"/>
    <property type="match status" value="3"/>
</dbReference>
<feature type="repeat" description="WD" evidence="3">
    <location>
        <begin position="651"/>
        <end position="692"/>
    </location>
</feature>
<gene>
    <name evidence="5" type="ORF">DP114_17015</name>
</gene>
<dbReference type="PANTHER" id="PTHR19848">
    <property type="entry name" value="WD40 REPEAT PROTEIN"/>
    <property type="match status" value="1"/>
</dbReference>
<dbReference type="InterPro" id="IPR036322">
    <property type="entry name" value="WD40_repeat_dom_sf"/>
</dbReference>
<feature type="repeat" description="WD" evidence="3">
    <location>
        <begin position="987"/>
        <end position="1028"/>
    </location>
</feature>
<dbReference type="PROSITE" id="PS50294">
    <property type="entry name" value="WD_REPEATS_REGION"/>
    <property type="match status" value="13"/>
</dbReference>
<dbReference type="RefSeq" id="WP_171976642.1">
    <property type="nucleotide sequence ID" value="NZ_CAWOXK010000001.1"/>
</dbReference>
<evidence type="ECO:0000256" key="3">
    <source>
        <dbReference type="PROSITE-ProRule" id="PRU00221"/>
    </source>
</evidence>
<dbReference type="SUPFAM" id="SSF50978">
    <property type="entry name" value="WD40 repeat-like"/>
    <property type="match status" value="1"/>
</dbReference>
<dbReference type="EMBL" id="CP030118">
    <property type="protein sequence ID" value="QDL09378.1"/>
    <property type="molecule type" value="Genomic_DNA"/>
</dbReference>
<dbReference type="SMART" id="SM00320">
    <property type="entry name" value="WD40"/>
    <property type="match status" value="14"/>
</dbReference>
<dbReference type="PRINTS" id="PR00364">
    <property type="entry name" value="DISEASERSIST"/>
</dbReference>
<dbReference type="InterPro" id="IPR015943">
    <property type="entry name" value="WD40/YVTN_repeat-like_dom_sf"/>
</dbReference>
<keyword evidence="2" id="KW-0677">Repeat</keyword>
<dbReference type="InterPro" id="IPR011047">
    <property type="entry name" value="Quinoprotein_ADH-like_sf"/>
</dbReference>
<dbReference type="Pfam" id="PF26355">
    <property type="entry name" value="HTH_VMAP-M9"/>
    <property type="match status" value="1"/>
</dbReference>
<sequence>MNIEEALAVADAAIFAYTGKHLRDQEKSILSASWEGQTYEQMAQKFSWSEKTLKDAGSSLWKSLSKALGEKVTKKNFKAALERRRIENTSAQQSRDNQDWGTAPDVSVFFGREEELQLLEQWILKDRCRLVGIIGFGGIGKTKLSVCLGKGGIGKTDLFLKLARSIGHEFTYFIWRSLLNAPPLTTILTDWIKFLSNHQETRLPETVDEQLRLVLQYLQSERCLLILDNMETVLQGGVSAGQYRQGYEEYGQLLKAIAQVPHQSCLLLTSREKPKELDRSPYSVQVLELGGLNYAQGRKIFAQIGSFEGSDEQWQELIAFYNGNPLVLELAARHIQEVFFGNISDFLREGKQVFEDLHDLLDWHFERLCEQEREITYWFAINREAVSIVDLRHDILTSSRQKCLPSTLQSLQRRLPVEKNEQASAFTLQPVLIEYITERLIEQITQEISTGNVSLFNTHAIIKASAKDYVRKSQEVLILHPLHQTLIESLENTTLEARLTQILSTLRQQSPCKSGYIAGNALNLLCFGHSSLEKYDFSYLEIRQAYLQGMTLHKVSFAYSKFVQTVFTTIFGKILSLALSPSGECFATADTLNEIRLWHIIDNQPILTLRGHTNWVWSVAFSPDGLLLASGSNDPSVKLWDTRNGQCLHTLKDHTKTVYSVAFSPCGAILASASEDHTVKLWSVHTGKCLNTLTGHTSSVWTVTFSPDGTTLVSGSSDRTIKFWNIQTSQCIRTLEGHASELRVVAFSINGRILGSGSADKTIKLWNVDTGDCLRTLQGHTGIVRCISYSHDDRFLASSSDDQTIKLWDGQTGHCVNTLKGHTASVRSVVFSPDSSTLISGGYDETVKLWECDTGRCFNTLQGYTNSVRSVAFSPDGNVLASSCDNGTVILWDIDTGQPTHVLKEHTSTVWTVALGSHSSQLLASGSWDQTIKLWNQKGLCLGTLRGHIDIVLSVAFHPTNHILASCSQDTTIKLWNVHTGECFQTLQGHTGNILSVAFAPDGCILASSSGDKTVKLWELNTAECFKTLQKHTGGVWTIAFSPNGAMLASAGDDQTVNLWHLPSGECILTLQGHDNKIKSIAFAPDGQFLASGGEDNTIKVWDVQTGQCLYTLLGHDKWIQSVAFSPNGSILASGSEDETIKLWDVGTGKCIQTLRCCRPLEGMNIIGATGLTAAQKAVLKALGALENET</sequence>
<protein>
    <recommendedName>
        <fullName evidence="4">vWA-MoxR associated protein N-terminal HTH domain-containing protein</fullName>
    </recommendedName>
</protein>
<feature type="repeat" description="WD" evidence="3">
    <location>
        <begin position="777"/>
        <end position="818"/>
    </location>
</feature>
<feature type="repeat" description="WD" evidence="3">
    <location>
        <begin position="693"/>
        <end position="734"/>
    </location>
</feature>
<dbReference type="InterPro" id="IPR001680">
    <property type="entry name" value="WD40_rpt"/>
</dbReference>
<evidence type="ECO:0000313" key="5">
    <source>
        <dbReference type="EMBL" id="QDL09378.1"/>
    </source>
</evidence>
<evidence type="ECO:0000256" key="1">
    <source>
        <dbReference type="ARBA" id="ARBA00022574"/>
    </source>
</evidence>
<keyword evidence="6" id="KW-1185">Reference proteome</keyword>
<dbReference type="SUPFAM" id="SSF52540">
    <property type="entry name" value="P-loop containing nucleoside triphosphate hydrolases"/>
    <property type="match status" value="2"/>
</dbReference>
<dbReference type="Pfam" id="PF25173">
    <property type="entry name" value="Beta-prop_WDR3_1st"/>
    <property type="match status" value="1"/>
</dbReference>
<keyword evidence="1 3" id="KW-0853">WD repeat</keyword>
<accession>A0A856MF93</accession>
<dbReference type="KEGG" id="bsen:DP114_17015"/>
<dbReference type="SUPFAM" id="SSF50998">
    <property type="entry name" value="Quinoprotein alcohol dehydrogenase-like"/>
    <property type="match status" value="1"/>
</dbReference>
<dbReference type="Gene3D" id="3.40.50.300">
    <property type="entry name" value="P-loop containing nucleotide triphosphate hydrolases"/>
    <property type="match status" value="2"/>
</dbReference>
<dbReference type="PROSITE" id="PS50082">
    <property type="entry name" value="WD_REPEATS_2"/>
    <property type="match status" value="13"/>
</dbReference>